<dbReference type="Proteomes" id="UP000094342">
    <property type="component" value="Unassembled WGS sequence"/>
</dbReference>
<dbReference type="EMBL" id="LYBW01000033">
    <property type="protein sequence ID" value="ODR93095.1"/>
    <property type="molecule type" value="Genomic_DNA"/>
</dbReference>
<evidence type="ECO:0000313" key="4">
    <source>
        <dbReference type="Proteomes" id="UP000094342"/>
    </source>
</evidence>
<sequence>MIHATRSWDVAPEIIVPVCGPQYLERHGCLEDASRLAQPTFLHLTDHQKDQWKPFLGASYPEISSGGTSNQFSDYAVILQAASQGKGVGLGWISVIANALRQGVLTRASVVQVDTGRIHRLITPRNRVLPSPTRKICEWLQSRMATDSDLLEIRTGASMQGRAHDRGIAQTLLASKE</sequence>
<proteinExistence type="inferred from homology"/>
<evidence type="ECO:0000256" key="1">
    <source>
        <dbReference type="ARBA" id="ARBA00009437"/>
    </source>
</evidence>
<gene>
    <name evidence="3" type="ORF">A8M32_01500</name>
</gene>
<keyword evidence="4" id="KW-1185">Reference proteome</keyword>
<dbReference type="GO" id="GO:0006351">
    <property type="term" value="P:DNA-templated transcription"/>
    <property type="evidence" value="ECO:0007669"/>
    <property type="project" value="TreeGrafter"/>
</dbReference>
<dbReference type="InterPro" id="IPR005119">
    <property type="entry name" value="LysR_subst-bd"/>
</dbReference>
<evidence type="ECO:0000259" key="2">
    <source>
        <dbReference type="Pfam" id="PF03466"/>
    </source>
</evidence>
<dbReference type="GO" id="GO:0003700">
    <property type="term" value="F:DNA-binding transcription factor activity"/>
    <property type="evidence" value="ECO:0007669"/>
    <property type="project" value="TreeGrafter"/>
</dbReference>
<dbReference type="PANTHER" id="PTHR30537:SF74">
    <property type="entry name" value="HTH-TYPE TRANSCRIPTIONAL REGULATOR TRPI"/>
    <property type="match status" value="1"/>
</dbReference>
<protein>
    <recommendedName>
        <fullName evidence="2">LysR substrate-binding domain-containing protein</fullName>
    </recommendedName>
</protein>
<dbReference type="PANTHER" id="PTHR30537">
    <property type="entry name" value="HTH-TYPE TRANSCRIPTIONAL REGULATOR"/>
    <property type="match status" value="1"/>
</dbReference>
<dbReference type="Gene3D" id="3.40.190.10">
    <property type="entry name" value="Periplasmic binding protein-like II"/>
    <property type="match status" value="2"/>
</dbReference>
<accession>A0A1E3VHP0</accession>
<dbReference type="GO" id="GO:0043565">
    <property type="term" value="F:sequence-specific DNA binding"/>
    <property type="evidence" value="ECO:0007669"/>
    <property type="project" value="TreeGrafter"/>
</dbReference>
<dbReference type="Pfam" id="PF03466">
    <property type="entry name" value="LysR_substrate"/>
    <property type="match status" value="1"/>
</dbReference>
<dbReference type="InterPro" id="IPR058163">
    <property type="entry name" value="LysR-type_TF_proteobact-type"/>
</dbReference>
<comment type="similarity">
    <text evidence="1">Belongs to the LysR transcriptional regulatory family.</text>
</comment>
<feature type="domain" description="LysR substrate-binding" evidence="2">
    <location>
        <begin position="11"/>
        <end position="144"/>
    </location>
</feature>
<organism evidence="3 4">
    <name type="scientific">Sinorhizobium alkalisoli</name>
    <dbReference type="NCBI Taxonomy" id="1752398"/>
    <lineage>
        <taxon>Bacteria</taxon>
        <taxon>Pseudomonadati</taxon>
        <taxon>Pseudomonadota</taxon>
        <taxon>Alphaproteobacteria</taxon>
        <taxon>Hyphomicrobiales</taxon>
        <taxon>Rhizobiaceae</taxon>
        <taxon>Sinorhizobium/Ensifer group</taxon>
        <taxon>Sinorhizobium</taxon>
    </lineage>
</organism>
<name>A0A1E3VHP0_9HYPH</name>
<dbReference type="SUPFAM" id="SSF53850">
    <property type="entry name" value="Periplasmic binding protein-like II"/>
    <property type="match status" value="1"/>
</dbReference>
<dbReference type="AlphaFoldDB" id="A0A1E3VHP0"/>
<reference evidence="4" key="1">
    <citation type="submission" date="2016-05" db="EMBL/GenBank/DDBJ databases">
        <authorList>
            <person name="Li Y."/>
        </authorList>
    </citation>
    <scope>NUCLEOTIDE SEQUENCE [LARGE SCALE GENOMIC DNA]</scope>
    <source>
        <strain evidence="4">YIC4027</strain>
    </source>
</reference>
<dbReference type="STRING" id="1752398.A8M32_01500"/>
<dbReference type="RefSeq" id="WP_069456639.1">
    <property type="nucleotide sequence ID" value="NZ_CP034911.1"/>
</dbReference>
<evidence type="ECO:0000313" key="3">
    <source>
        <dbReference type="EMBL" id="ODR93095.1"/>
    </source>
</evidence>
<comment type="caution">
    <text evidence="3">The sequence shown here is derived from an EMBL/GenBank/DDBJ whole genome shotgun (WGS) entry which is preliminary data.</text>
</comment>